<dbReference type="InterPro" id="IPR035979">
    <property type="entry name" value="RBD_domain_sf"/>
</dbReference>
<dbReference type="SMART" id="SM00360">
    <property type="entry name" value="RRM"/>
    <property type="match status" value="2"/>
</dbReference>
<dbReference type="AlphaFoldDB" id="A0A7D9CWG6"/>
<evidence type="ECO:0000256" key="3">
    <source>
        <dbReference type="SAM" id="MobiDB-lite"/>
    </source>
</evidence>
<name>A0A7D9CWG6_DEKBR</name>
<feature type="region of interest" description="Disordered" evidence="3">
    <location>
        <begin position="102"/>
        <end position="121"/>
    </location>
</feature>
<dbReference type="InterPro" id="IPR000504">
    <property type="entry name" value="RRM_dom"/>
</dbReference>
<dbReference type="PANTHER" id="PTHR23236">
    <property type="entry name" value="EUKARYOTIC TRANSLATION INITIATION FACTOR 4B/4H"/>
    <property type="match status" value="1"/>
</dbReference>
<feature type="domain" description="RRM" evidence="4">
    <location>
        <begin position="128"/>
        <end position="233"/>
    </location>
</feature>
<feature type="compositionally biased region" description="Basic and acidic residues" evidence="3">
    <location>
        <begin position="361"/>
        <end position="404"/>
    </location>
</feature>
<reference evidence="5 6" key="1">
    <citation type="submission" date="2019-07" db="EMBL/GenBank/DDBJ databases">
        <authorList>
            <person name="Friedrich A."/>
            <person name="Schacherer J."/>
        </authorList>
    </citation>
    <scope>NUCLEOTIDE SEQUENCE [LARGE SCALE GENOMIC DNA]</scope>
</reference>
<feature type="region of interest" description="Disordered" evidence="3">
    <location>
        <begin position="1"/>
        <end position="74"/>
    </location>
</feature>
<dbReference type="InterPro" id="IPR034226">
    <property type="entry name" value="Nop13/Rnp24_RRM2"/>
</dbReference>
<keyword evidence="1 2" id="KW-0694">RNA-binding</keyword>
<dbReference type="SUPFAM" id="SSF54928">
    <property type="entry name" value="RNA-binding domain, RBD"/>
    <property type="match status" value="2"/>
</dbReference>
<evidence type="ECO:0000313" key="5">
    <source>
        <dbReference type="EMBL" id="VUG16639.1"/>
    </source>
</evidence>
<keyword evidence="6" id="KW-1185">Reference proteome</keyword>
<dbReference type="CDD" id="cd12397">
    <property type="entry name" value="RRM2_Nop13p_fungi"/>
    <property type="match status" value="1"/>
</dbReference>
<dbReference type="PANTHER" id="PTHR23236:SF95">
    <property type="entry name" value="NUCLEOLAR PROTEIN 13"/>
    <property type="match status" value="1"/>
</dbReference>
<dbReference type="GO" id="GO:0003723">
    <property type="term" value="F:RNA binding"/>
    <property type="evidence" value="ECO:0007669"/>
    <property type="project" value="UniProtKB-UniRule"/>
</dbReference>
<dbReference type="Proteomes" id="UP000478008">
    <property type="component" value="Unassembled WGS sequence"/>
</dbReference>
<dbReference type="PROSITE" id="PS50102">
    <property type="entry name" value="RRM"/>
    <property type="match status" value="2"/>
</dbReference>
<feature type="compositionally biased region" description="Basic residues" evidence="3">
    <location>
        <begin position="13"/>
        <end position="26"/>
    </location>
</feature>
<dbReference type="InterPro" id="IPR012677">
    <property type="entry name" value="Nucleotide-bd_a/b_plait_sf"/>
</dbReference>
<evidence type="ECO:0000259" key="4">
    <source>
        <dbReference type="PROSITE" id="PS50102"/>
    </source>
</evidence>
<dbReference type="Pfam" id="PF00076">
    <property type="entry name" value="RRM_1"/>
    <property type="match status" value="2"/>
</dbReference>
<accession>A0A7D9CWG6</accession>
<evidence type="ECO:0000256" key="1">
    <source>
        <dbReference type="ARBA" id="ARBA00022884"/>
    </source>
</evidence>
<dbReference type="EMBL" id="CABFWN010000001">
    <property type="protein sequence ID" value="VUG16639.1"/>
    <property type="molecule type" value="Genomic_DNA"/>
</dbReference>
<feature type="region of interest" description="Disordered" evidence="3">
    <location>
        <begin position="325"/>
        <end position="457"/>
    </location>
</feature>
<feature type="compositionally biased region" description="Basic residues" evidence="3">
    <location>
        <begin position="54"/>
        <end position="65"/>
    </location>
</feature>
<dbReference type="Gene3D" id="3.30.70.330">
    <property type="match status" value="2"/>
</dbReference>
<proteinExistence type="predicted"/>
<protein>
    <submittedName>
        <fullName evidence="5">DEBR0S1_21814g1_1</fullName>
    </submittedName>
</protein>
<evidence type="ECO:0000313" key="6">
    <source>
        <dbReference type="Proteomes" id="UP000478008"/>
    </source>
</evidence>
<organism evidence="5 6">
    <name type="scientific">Dekkera bruxellensis</name>
    <name type="common">Brettanomyces custersii</name>
    <dbReference type="NCBI Taxonomy" id="5007"/>
    <lineage>
        <taxon>Eukaryota</taxon>
        <taxon>Fungi</taxon>
        <taxon>Dikarya</taxon>
        <taxon>Ascomycota</taxon>
        <taxon>Saccharomycotina</taxon>
        <taxon>Pichiomycetes</taxon>
        <taxon>Pichiales</taxon>
        <taxon>Pichiaceae</taxon>
        <taxon>Brettanomyces</taxon>
    </lineage>
</organism>
<evidence type="ECO:0000256" key="2">
    <source>
        <dbReference type="PROSITE-ProRule" id="PRU00176"/>
    </source>
</evidence>
<feature type="compositionally biased region" description="Basic and acidic residues" evidence="3">
    <location>
        <begin position="325"/>
        <end position="354"/>
    </location>
</feature>
<sequence length="457" mass="53053">MSKEEKTQEVAISKKKHHHHHHHHHHHNDDEDYEEVEVKSNSLPQEASGDKKDHERKHEHKHKKDAKNEENEISIDVNADIPLSKKELRLVKKGKITLEELQERKKNGSKRKVEGAPGLHNNSKRTKYGVWIGNMSFDTQKLDLVTFFTTKTADLEVEEPKEESEEDGEAEKTEKKCRILEQDIVRINMPSKGIRNRGFAYVDFTTASKLNAALSLSETNLNGRDLLIKKSDSYDGRPTRKFPVSHNPPSRILFVGNLPFDTTEDQLREQFMHCGEIVKIRMATFEDSGKCKGFAFLDFKDEEGPSKALEDRSCHRVGGRELRMEFGEDRSKRRVGGNRERAHDDNERGPRSDGRTGSYQNRKEEFRERDNNRPGRDERFEERYDSYNERTREEDNHRSFDKGRGHMNGSNNFNGKRFRTRNEDLAPNKRVKSSIALANAQRENPAARPRGKKVKFD</sequence>
<feature type="compositionally biased region" description="Basic and acidic residues" evidence="3">
    <location>
        <begin position="102"/>
        <end position="114"/>
    </location>
</feature>
<gene>
    <name evidence="5" type="primary">NOP13</name>
    <name evidence="5" type="ORF">DEBR0S1_21814G</name>
</gene>
<dbReference type="GO" id="GO:0005730">
    <property type="term" value="C:nucleolus"/>
    <property type="evidence" value="ECO:0007669"/>
    <property type="project" value="TreeGrafter"/>
</dbReference>
<feature type="domain" description="RRM" evidence="4">
    <location>
        <begin position="251"/>
        <end position="329"/>
    </location>
</feature>